<dbReference type="EMBL" id="PYLZ01000013">
    <property type="protein sequence ID" value="PSW22454.1"/>
    <property type="molecule type" value="Genomic_DNA"/>
</dbReference>
<evidence type="ECO:0000313" key="2">
    <source>
        <dbReference type="EMBL" id="PSW22454.1"/>
    </source>
</evidence>
<name>A0A0J8XX13_9GAMM</name>
<feature type="compositionally biased region" description="Polar residues" evidence="1">
    <location>
        <begin position="15"/>
        <end position="28"/>
    </location>
</feature>
<evidence type="ECO:0000313" key="3">
    <source>
        <dbReference type="Proteomes" id="UP000240481"/>
    </source>
</evidence>
<dbReference type="OrthoDB" id="886161at2"/>
<gene>
    <name evidence="2" type="ORF">C9I94_19855</name>
</gene>
<dbReference type="AlphaFoldDB" id="A0A0J8XX13"/>
<evidence type="ECO:0000256" key="1">
    <source>
        <dbReference type="SAM" id="MobiDB-lite"/>
    </source>
</evidence>
<dbReference type="STRING" id="680026.AB733_14420"/>
<dbReference type="Pfam" id="PF10987">
    <property type="entry name" value="DUF2806"/>
    <property type="match status" value="1"/>
</dbReference>
<keyword evidence="3" id="KW-1185">Reference proteome</keyword>
<dbReference type="RefSeq" id="WP_048899409.1">
    <property type="nucleotide sequence ID" value="NZ_AP024852.1"/>
</dbReference>
<accession>A0A0J8XX13</accession>
<protein>
    <submittedName>
        <fullName evidence="2">TIGR03899 family protein</fullName>
    </submittedName>
</protein>
<reference evidence="2 3" key="1">
    <citation type="submission" date="2018-01" db="EMBL/GenBank/DDBJ databases">
        <title>Whole genome sequencing of Histamine producing bacteria.</title>
        <authorList>
            <person name="Butler K."/>
        </authorList>
    </citation>
    <scope>NUCLEOTIDE SEQUENCE [LARGE SCALE GENOMIC DNA]</scope>
    <source>
        <strain evidence="2 3">DSM 24669</strain>
    </source>
</reference>
<proteinExistence type="predicted"/>
<dbReference type="InterPro" id="IPR021254">
    <property type="entry name" value="DUF2806"/>
</dbReference>
<sequence length="289" mass="32610">MTTSSNKPAQELAIKNTQNTAEKTSSTRRNAKQYTEAIAKLFVVNHLITETEECSIEQRTQQREQKEREAQQANLEKILKIAYDVSNEDSANMPDPDWLAQFMSIAKNIHSANMQALWGRVLKKEVIAPGSFSIKALNTLKNMTKKDAHAFQHACSLSCSFGTDQGRKLLTGAISHKMSLLVIPKREQSKLTLGQYQLPYHELLSLIELGIIHASELESGSISQHQALPLNYQNHHFKILANSKISTLTYYRFTPTGNELAHLLPVSLYEGYQTDLINLLSRYFMVESS</sequence>
<dbReference type="NCBIfam" id="TIGR03899">
    <property type="entry name" value="TIGR03899 family protein"/>
    <property type="match status" value="1"/>
</dbReference>
<comment type="caution">
    <text evidence="2">The sequence shown here is derived from an EMBL/GenBank/DDBJ whole genome shotgun (WGS) entry which is preliminary data.</text>
</comment>
<dbReference type="Proteomes" id="UP000240481">
    <property type="component" value="Unassembled WGS sequence"/>
</dbReference>
<organism evidence="2 3">
    <name type="scientific">Photobacterium swingsii</name>
    <dbReference type="NCBI Taxonomy" id="680026"/>
    <lineage>
        <taxon>Bacteria</taxon>
        <taxon>Pseudomonadati</taxon>
        <taxon>Pseudomonadota</taxon>
        <taxon>Gammaproteobacteria</taxon>
        <taxon>Vibrionales</taxon>
        <taxon>Vibrionaceae</taxon>
        <taxon>Photobacterium</taxon>
    </lineage>
</organism>
<feature type="region of interest" description="Disordered" evidence="1">
    <location>
        <begin position="1"/>
        <end position="30"/>
    </location>
</feature>